<dbReference type="SUPFAM" id="SSF47323">
    <property type="entry name" value="Anticodon-binding domain of a subclass of class I aminoacyl-tRNA synthetases"/>
    <property type="match status" value="1"/>
</dbReference>
<keyword evidence="4" id="KW-0067">ATP-binding</keyword>
<evidence type="ECO:0000259" key="11">
    <source>
        <dbReference type="Pfam" id="PF00133"/>
    </source>
</evidence>
<dbReference type="PANTHER" id="PTHR42780">
    <property type="entry name" value="SOLEUCYL-TRNA SYNTHETASE"/>
    <property type="match status" value="1"/>
</dbReference>
<dbReference type="GO" id="GO:0002161">
    <property type="term" value="F:aminoacyl-tRNA deacylase activity"/>
    <property type="evidence" value="ECO:0007669"/>
    <property type="project" value="InterPro"/>
</dbReference>
<feature type="coiled-coil region" evidence="10">
    <location>
        <begin position="916"/>
        <end position="943"/>
    </location>
</feature>
<keyword evidence="5" id="KW-0648">Protein biosynthesis</keyword>
<dbReference type="Pfam" id="PF00133">
    <property type="entry name" value="tRNA-synt_1"/>
    <property type="match status" value="1"/>
</dbReference>
<keyword evidence="10" id="KW-0175">Coiled coil</keyword>
<keyword evidence="2 13" id="KW-0436">Ligase</keyword>
<sequence length="982" mass="113955">MFGQVESQVDFPLLERKILQYWQKNKIVEKYLAKNRSSKEKFRFIDGPITANNPMGVHHAWGRTYKDLWQRFYNMLGYKQRFQNGFDEQGLWVEVEVERELGLHTKKDIENLVSGSVFESVAKFVNLCKERVKKYSAVQIEQSERLGYFMDWGNSYHTSSDQNNYAIWHYLKTVHDKGWLYKGRDSVPWCPRCGTAISQHEILTEEYKEVVHKAVFFKLPLKNRENEYLLVWTTTPWTIPGNVMVAVNQELKYQASEVDGDLLWYAKDRYEDLKKYILSAAHPNQPVKIRRAEFNKNGKDLVGLEYEGPFDDLPKVKEAKGEAKGNFHKVIAAADLVTAEEGTGFVHIAPGAGEEDFKLHKEKGFSVIELIGEDATYIDGLEEFSGQNAKKHPELIIDYLKEHEGGKFFFNDENYKHRYPICWRCKTELVWRVVDEWYISMDKPSISNVKAQSSNKKTYRELMKEVIKEINWIPKWGYERELDWLNNLHDWLISKKRYWGLALPIWECENCGSFDVIGSRDELKEKAVEGWKDFVGNSPHRPWVDLVKIKCTRCGEVSSRVPDVGNPWLDAGIVPYSTLKYFEDKSYWQEWFPADFITESFLGQFKNWFYSLIAMSTALEDAAPFKTLLGHGQVRDEKGEEMHKSKGNAIWFDDAAEKMGVDVMRWLYLRTNPEHNVNFGYKSADEIRRFFHIRLWNVFAFFMNYASLDKWEPSEEGFDPTNILDKWVFSRLAGSVGNFEKYLKEYRPHEAIGLAEIFIVNDLSNWYVRRIRDRVGPAAPEGKDKNDAYETLFYVLVTLTKTLAPMLPFVAEEMFKQLTGQESVHLTPWPKLSYKADNALEEDMTAAMEIASKIHALRKVENIKVRQPLNQASYGGSKLANDIEGLIADEINVKSLVNDSKLKEGEVRLDTAVTLELALEGEARDLVRSIQEARKEAKCELNEVVIVQLPAWPRQFEDYIKKQTLAKDLVRGDGIAIQKTSN</sequence>
<dbReference type="Pfam" id="PF08264">
    <property type="entry name" value="Anticodon_1"/>
    <property type="match status" value="1"/>
</dbReference>
<dbReference type="EC" id="6.1.1.5" evidence="1 9"/>
<evidence type="ECO:0000256" key="4">
    <source>
        <dbReference type="ARBA" id="ARBA00022840"/>
    </source>
</evidence>
<dbReference type="InterPro" id="IPR002300">
    <property type="entry name" value="aa-tRNA-synth_Ia"/>
</dbReference>
<dbReference type="InterPro" id="IPR013155">
    <property type="entry name" value="M/V/L/I-tRNA-synth_anticd-bd"/>
</dbReference>
<name>A0A1G1WQR3_9BACT</name>
<dbReference type="Gene3D" id="1.10.730.10">
    <property type="entry name" value="Isoleucyl-tRNA Synthetase, Domain 1"/>
    <property type="match status" value="1"/>
</dbReference>
<dbReference type="Proteomes" id="UP000178068">
    <property type="component" value="Unassembled WGS sequence"/>
</dbReference>
<evidence type="ECO:0000313" key="14">
    <source>
        <dbReference type="Proteomes" id="UP000178068"/>
    </source>
</evidence>
<evidence type="ECO:0000256" key="3">
    <source>
        <dbReference type="ARBA" id="ARBA00022741"/>
    </source>
</evidence>
<gene>
    <name evidence="13" type="ORF">A3F35_03375</name>
</gene>
<dbReference type="CDD" id="cd07961">
    <property type="entry name" value="Anticodon_Ia_Ile_ABEc"/>
    <property type="match status" value="1"/>
</dbReference>
<feature type="domain" description="Aminoacyl-tRNA synthetase class Ia" evidence="11">
    <location>
        <begin position="17"/>
        <end position="678"/>
    </location>
</feature>
<organism evidence="13 14">
    <name type="scientific">Candidatus Woykebacteria bacterium RIFCSPHIGHO2_12_FULL_45_10</name>
    <dbReference type="NCBI Taxonomy" id="1802603"/>
    <lineage>
        <taxon>Bacteria</taxon>
        <taxon>Candidatus Woykeibacteriota</taxon>
    </lineage>
</organism>
<dbReference type="Pfam" id="PF19302">
    <property type="entry name" value="DUF5915"/>
    <property type="match status" value="1"/>
</dbReference>
<dbReference type="AlphaFoldDB" id="A0A1G1WQR3"/>
<evidence type="ECO:0000256" key="10">
    <source>
        <dbReference type="SAM" id="Coils"/>
    </source>
</evidence>
<evidence type="ECO:0000256" key="8">
    <source>
        <dbReference type="ARBA" id="ARBA00048359"/>
    </source>
</evidence>
<evidence type="ECO:0000256" key="1">
    <source>
        <dbReference type="ARBA" id="ARBA00013165"/>
    </source>
</evidence>
<dbReference type="InterPro" id="IPR002301">
    <property type="entry name" value="Ile-tRNA-ligase"/>
</dbReference>
<dbReference type="EMBL" id="MHCZ01000015">
    <property type="protein sequence ID" value="OGY30068.1"/>
    <property type="molecule type" value="Genomic_DNA"/>
</dbReference>
<evidence type="ECO:0000256" key="6">
    <source>
        <dbReference type="ARBA" id="ARBA00023146"/>
    </source>
</evidence>
<evidence type="ECO:0000256" key="9">
    <source>
        <dbReference type="NCBIfam" id="TIGR00392"/>
    </source>
</evidence>
<dbReference type="GO" id="GO:0006428">
    <property type="term" value="P:isoleucyl-tRNA aminoacylation"/>
    <property type="evidence" value="ECO:0007669"/>
    <property type="project" value="UniProtKB-UniRule"/>
</dbReference>
<dbReference type="STRING" id="1802603.A3F35_03375"/>
<dbReference type="SUPFAM" id="SSF52374">
    <property type="entry name" value="Nucleotidylyl transferase"/>
    <property type="match status" value="1"/>
</dbReference>
<comment type="caution">
    <text evidence="13">The sequence shown here is derived from an EMBL/GenBank/DDBJ whole genome shotgun (WGS) entry which is preliminary data.</text>
</comment>
<dbReference type="InterPro" id="IPR033709">
    <property type="entry name" value="Anticodon_Ile_ABEc"/>
</dbReference>
<dbReference type="GO" id="GO:0004822">
    <property type="term" value="F:isoleucine-tRNA ligase activity"/>
    <property type="evidence" value="ECO:0007669"/>
    <property type="project" value="UniProtKB-UniRule"/>
</dbReference>
<dbReference type="GO" id="GO:0005737">
    <property type="term" value="C:cytoplasm"/>
    <property type="evidence" value="ECO:0007669"/>
    <property type="project" value="UniProtKB-UniRule"/>
</dbReference>
<evidence type="ECO:0000256" key="5">
    <source>
        <dbReference type="ARBA" id="ARBA00022917"/>
    </source>
</evidence>
<comment type="catalytic activity">
    <reaction evidence="8">
        <text>tRNA(Ile) + L-isoleucine + ATP = L-isoleucyl-tRNA(Ile) + AMP + diphosphate</text>
        <dbReference type="Rhea" id="RHEA:11060"/>
        <dbReference type="Rhea" id="RHEA-COMP:9666"/>
        <dbReference type="Rhea" id="RHEA-COMP:9695"/>
        <dbReference type="ChEBI" id="CHEBI:30616"/>
        <dbReference type="ChEBI" id="CHEBI:33019"/>
        <dbReference type="ChEBI" id="CHEBI:58045"/>
        <dbReference type="ChEBI" id="CHEBI:78442"/>
        <dbReference type="ChEBI" id="CHEBI:78528"/>
        <dbReference type="ChEBI" id="CHEBI:456215"/>
        <dbReference type="EC" id="6.1.1.5"/>
    </reaction>
</comment>
<dbReference type="GO" id="GO:0005524">
    <property type="term" value="F:ATP binding"/>
    <property type="evidence" value="ECO:0007669"/>
    <property type="project" value="UniProtKB-KW"/>
</dbReference>
<dbReference type="PRINTS" id="PR00984">
    <property type="entry name" value="TRNASYNTHILE"/>
</dbReference>
<dbReference type="Gene3D" id="3.40.50.620">
    <property type="entry name" value="HUPs"/>
    <property type="match status" value="2"/>
</dbReference>
<evidence type="ECO:0000256" key="2">
    <source>
        <dbReference type="ARBA" id="ARBA00022598"/>
    </source>
</evidence>
<reference evidence="13 14" key="1">
    <citation type="journal article" date="2016" name="Nat. Commun.">
        <title>Thousands of microbial genomes shed light on interconnected biogeochemical processes in an aquifer system.</title>
        <authorList>
            <person name="Anantharaman K."/>
            <person name="Brown C.T."/>
            <person name="Hug L.A."/>
            <person name="Sharon I."/>
            <person name="Castelle C.J."/>
            <person name="Probst A.J."/>
            <person name="Thomas B.C."/>
            <person name="Singh A."/>
            <person name="Wilkins M.J."/>
            <person name="Karaoz U."/>
            <person name="Brodie E.L."/>
            <person name="Williams K.H."/>
            <person name="Hubbard S.S."/>
            <person name="Banfield J.F."/>
        </authorList>
    </citation>
    <scope>NUCLEOTIDE SEQUENCE [LARGE SCALE GENOMIC DNA]</scope>
</reference>
<evidence type="ECO:0000313" key="13">
    <source>
        <dbReference type="EMBL" id="OGY30068.1"/>
    </source>
</evidence>
<keyword evidence="3" id="KW-0547">Nucleotide-binding</keyword>
<dbReference type="InterPro" id="IPR009008">
    <property type="entry name" value="Val/Leu/Ile-tRNA-synth_edit"/>
</dbReference>
<dbReference type="PANTHER" id="PTHR42780:SF1">
    <property type="entry name" value="ISOLEUCINE--TRNA LIGASE, CYTOPLASMIC"/>
    <property type="match status" value="1"/>
</dbReference>
<dbReference type="InterPro" id="IPR014729">
    <property type="entry name" value="Rossmann-like_a/b/a_fold"/>
</dbReference>
<dbReference type="InterPro" id="IPR023586">
    <property type="entry name" value="Ile-tRNA-ligase_type2"/>
</dbReference>
<keyword evidence="6" id="KW-0030">Aminoacyl-tRNA synthetase</keyword>
<accession>A0A1G1WQR3</accession>
<dbReference type="GO" id="GO:0000049">
    <property type="term" value="F:tRNA binding"/>
    <property type="evidence" value="ECO:0007669"/>
    <property type="project" value="InterPro"/>
</dbReference>
<proteinExistence type="predicted"/>
<dbReference type="InterPro" id="IPR009080">
    <property type="entry name" value="tRNAsynth_Ia_anticodon-bd"/>
</dbReference>
<protein>
    <recommendedName>
        <fullName evidence="1 9">Isoleucine--tRNA ligase</fullName>
        <ecNumber evidence="1 9">6.1.1.5</ecNumber>
    </recommendedName>
</protein>
<dbReference type="SUPFAM" id="SSF50677">
    <property type="entry name" value="ValRS/IleRS/LeuRS editing domain"/>
    <property type="match status" value="1"/>
</dbReference>
<dbReference type="NCBIfam" id="TIGR00392">
    <property type="entry name" value="ileS"/>
    <property type="match status" value="1"/>
</dbReference>
<evidence type="ECO:0000259" key="12">
    <source>
        <dbReference type="Pfam" id="PF08264"/>
    </source>
</evidence>
<evidence type="ECO:0000256" key="7">
    <source>
        <dbReference type="ARBA" id="ARBA00025217"/>
    </source>
</evidence>
<comment type="function">
    <text evidence="7">Catalyzes the attachment of isoleucine to tRNA(Ile). As IleRS can inadvertently accommodate and process structurally similar amino acids such as valine, to avoid such errors it has two additional distinct tRNA(Ile)-dependent editing activities. One activity is designated as 'pretransfer' editing and involves the hydrolysis of activated Val-AMP. The other activity is designated 'posttransfer' editing and involves deacylation of mischarged Val-tRNA(Ile).</text>
</comment>
<feature type="domain" description="Methionyl/Valyl/Leucyl/Isoleucyl-tRNA synthetase anticodon-binding" evidence="12">
    <location>
        <begin position="725"/>
        <end position="869"/>
    </location>
</feature>